<dbReference type="STRING" id="4999.A0A1Y1UCV7"/>
<evidence type="ECO:0000256" key="1">
    <source>
        <dbReference type="ARBA" id="ARBA00004141"/>
    </source>
</evidence>
<sequence length="223" mass="24897">MPVLGSAARAGVWSRLWSTYVTALKERPVRTKMITGAVTTLAADLIAQLAIEGKTVLPRSADKEGDSAERDNSWNAVRTLRQTFYGGVLFAPLAHTWLEILHKVKFGNAATTLIARLCLDFSLWSPFVVFWFTTTMSLLEGKSLDQIRQKFELQFFPTWGRAVCVFGPAQVINLTLVPFHHRNFVLQSVGLTWNVYLSWVNNKNNRTLQTIAAPVSTTAALDV</sequence>
<evidence type="ECO:0000256" key="4">
    <source>
        <dbReference type="ARBA" id="ARBA00022989"/>
    </source>
</evidence>
<reference evidence="7 8" key="1">
    <citation type="submission" date="2017-03" db="EMBL/GenBank/DDBJ databases">
        <title>Widespread Adenine N6-methylation of Active Genes in Fungi.</title>
        <authorList>
            <consortium name="DOE Joint Genome Institute"/>
            <person name="Mondo S.J."/>
            <person name="Dannebaum R.O."/>
            <person name="Kuo R.C."/>
            <person name="Louie K.B."/>
            <person name="Bewick A.J."/>
            <person name="Labutti K."/>
            <person name="Haridas S."/>
            <person name="Kuo A."/>
            <person name="Salamov A."/>
            <person name="Ahrendt S.R."/>
            <person name="Lau R."/>
            <person name="Bowen B.P."/>
            <person name="Lipzen A."/>
            <person name="Sullivan W."/>
            <person name="Andreopoulos W.B."/>
            <person name="Clum A."/>
            <person name="Lindquist E."/>
            <person name="Daum C."/>
            <person name="Northen T.R."/>
            <person name="Ramamoorthy G."/>
            <person name="Schmitz R.J."/>
            <person name="Gryganskyi A."/>
            <person name="Culley D."/>
            <person name="Magnuson J."/>
            <person name="James T.Y."/>
            <person name="O'Malley M.A."/>
            <person name="Stajich J.E."/>
            <person name="Spatafora J.W."/>
            <person name="Visel A."/>
            <person name="Grigoriev I.V."/>
        </authorList>
    </citation>
    <scope>NUCLEOTIDE SEQUENCE [LARGE SCALE GENOMIC DNA]</scope>
    <source>
        <strain evidence="7 8">NRRL Y-17943</strain>
    </source>
</reference>
<dbReference type="Pfam" id="PF04117">
    <property type="entry name" value="Mpv17_PMP22"/>
    <property type="match status" value="1"/>
</dbReference>
<keyword evidence="8" id="KW-1185">Reference proteome</keyword>
<evidence type="ECO:0000313" key="7">
    <source>
        <dbReference type="EMBL" id="ORX35377.1"/>
    </source>
</evidence>
<organism evidence="7 8">
    <name type="scientific">Kockovaella imperatae</name>
    <dbReference type="NCBI Taxonomy" id="4999"/>
    <lineage>
        <taxon>Eukaryota</taxon>
        <taxon>Fungi</taxon>
        <taxon>Dikarya</taxon>
        <taxon>Basidiomycota</taxon>
        <taxon>Agaricomycotina</taxon>
        <taxon>Tremellomycetes</taxon>
        <taxon>Tremellales</taxon>
        <taxon>Cuniculitremaceae</taxon>
        <taxon>Kockovaella</taxon>
    </lineage>
</organism>
<keyword evidence="3" id="KW-0812">Transmembrane</keyword>
<evidence type="ECO:0000256" key="3">
    <source>
        <dbReference type="ARBA" id="ARBA00022692"/>
    </source>
</evidence>
<dbReference type="GeneID" id="33561093"/>
<gene>
    <name evidence="7" type="ORF">BD324DRAFT_93969</name>
</gene>
<dbReference type="GO" id="GO:0016020">
    <property type="term" value="C:membrane"/>
    <property type="evidence" value="ECO:0007669"/>
    <property type="project" value="UniProtKB-SubCell"/>
</dbReference>
<dbReference type="InParanoid" id="A0A1Y1UCV7"/>
<keyword evidence="5" id="KW-0472">Membrane</keyword>
<dbReference type="EMBL" id="NBSH01000011">
    <property type="protein sequence ID" value="ORX35377.1"/>
    <property type="molecule type" value="Genomic_DNA"/>
</dbReference>
<protein>
    <submittedName>
        <fullName evidence="7">Uncharacterized protein</fullName>
    </submittedName>
</protein>
<comment type="subcellular location">
    <subcellularLocation>
        <location evidence="1">Membrane</location>
        <topology evidence="1">Multi-pass membrane protein</topology>
    </subcellularLocation>
</comment>
<proteinExistence type="inferred from homology"/>
<dbReference type="PANTHER" id="PTHR11266:SF17">
    <property type="entry name" value="PROTEIN MPV17"/>
    <property type="match status" value="1"/>
</dbReference>
<dbReference type="InterPro" id="IPR007248">
    <property type="entry name" value="Mpv17_PMP22"/>
</dbReference>
<dbReference type="GO" id="GO:0005739">
    <property type="term" value="C:mitochondrion"/>
    <property type="evidence" value="ECO:0007669"/>
    <property type="project" value="TreeGrafter"/>
</dbReference>
<dbReference type="OrthoDB" id="430207at2759"/>
<comment type="caution">
    <text evidence="7">The sequence shown here is derived from an EMBL/GenBank/DDBJ whole genome shotgun (WGS) entry which is preliminary data.</text>
</comment>
<evidence type="ECO:0000313" key="8">
    <source>
        <dbReference type="Proteomes" id="UP000193218"/>
    </source>
</evidence>
<name>A0A1Y1UCV7_9TREE</name>
<dbReference type="PANTHER" id="PTHR11266">
    <property type="entry name" value="PEROXISOMAL MEMBRANE PROTEIN 2, PXMP2 MPV17"/>
    <property type="match status" value="1"/>
</dbReference>
<dbReference type="RefSeq" id="XP_021869567.1">
    <property type="nucleotide sequence ID" value="XM_022019284.1"/>
</dbReference>
<evidence type="ECO:0000256" key="5">
    <source>
        <dbReference type="ARBA" id="ARBA00023136"/>
    </source>
</evidence>
<keyword evidence="4" id="KW-1133">Transmembrane helix</keyword>
<comment type="similarity">
    <text evidence="2 6">Belongs to the peroxisomal membrane protein PXMP2/4 family.</text>
</comment>
<dbReference type="AlphaFoldDB" id="A0A1Y1UCV7"/>
<dbReference type="Proteomes" id="UP000193218">
    <property type="component" value="Unassembled WGS sequence"/>
</dbReference>
<evidence type="ECO:0000256" key="2">
    <source>
        <dbReference type="ARBA" id="ARBA00006824"/>
    </source>
</evidence>
<accession>A0A1Y1UCV7</accession>
<evidence type="ECO:0000256" key="6">
    <source>
        <dbReference type="RuleBase" id="RU363053"/>
    </source>
</evidence>